<sequence length="122" mass="12784">MRRAALAPLLLLAACDDGGETARDAAYVKAARAGMNAVRGIPGGMTANFTEVRLVGDRVVCGKVDGNDGDGPRAFRAEGTQVQVEDKRDPATLAAIAKGCEGRPVREIVSRNAQFTDLEVGK</sequence>
<evidence type="ECO:0000313" key="2">
    <source>
        <dbReference type="Proteomes" id="UP000732399"/>
    </source>
</evidence>
<proteinExistence type="predicted"/>
<reference evidence="1 2" key="1">
    <citation type="submission" date="2020-03" db="EMBL/GenBank/DDBJ databases">
        <authorList>
            <person name="Wang L."/>
            <person name="He N."/>
            <person name="Li Y."/>
            <person name="Fang Y."/>
            <person name="Zhang F."/>
        </authorList>
    </citation>
    <scope>NUCLEOTIDE SEQUENCE [LARGE SCALE GENOMIC DNA]</scope>
    <source>
        <strain evidence="1 2">36D10-4-7</strain>
    </source>
</reference>
<keyword evidence="2" id="KW-1185">Reference proteome</keyword>
<organism evidence="1 2">
    <name type="scientific">Sphingomonas corticis</name>
    <dbReference type="NCBI Taxonomy" id="2722791"/>
    <lineage>
        <taxon>Bacteria</taxon>
        <taxon>Pseudomonadati</taxon>
        <taxon>Pseudomonadota</taxon>
        <taxon>Alphaproteobacteria</taxon>
        <taxon>Sphingomonadales</taxon>
        <taxon>Sphingomonadaceae</taxon>
        <taxon>Sphingomonas</taxon>
    </lineage>
</organism>
<name>A0ABX1CIT7_9SPHN</name>
<dbReference type="Proteomes" id="UP000732399">
    <property type="component" value="Unassembled WGS sequence"/>
</dbReference>
<dbReference type="PROSITE" id="PS51257">
    <property type="entry name" value="PROKAR_LIPOPROTEIN"/>
    <property type="match status" value="1"/>
</dbReference>
<accession>A0ABX1CIT7</accession>
<dbReference type="RefSeq" id="WP_168133415.1">
    <property type="nucleotide sequence ID" value="NZ_JAAVJH010000002.1"/>
</dbReference>
<protein>
    <recommendedName>
        <fullName evidence="3">Lipoprotein</fullName>
    </recommendedName>
</protein>
<gene>
    <name evidence="1" type="ORF">HBH26_04695</name>
</gene>
<evidence type="ECO:0000313" key="1">
    <source>
        <dbReference type="EMBL" id="NJR77914.1"/>
    </source>
</evidence>
<comment type="caution">
    <text evidence="1">The sequence shown here is derived from an EMBL/GenBank/DDBJ whole genome shotgun (WGS) entry which is preliminary data.</text>
</comment>
<dbReference type="EMBL" id="JAAVJH010000002">
    <property type="protein sequence ID" value="NJR77914.1"/>
    <property type="molecule type" value="Genomic_DNA"/>
</dbReference>
<evidence type="ECO:0008006" key="3">
    <source>
        <dbReference type="Google" id="ProtNLM"/>
    </source>
</evidence>